<dbReference type="InterPro" id="IPR029495">
    <property type="entry name" value="NACHT-assoc"/>
</dbReference>
<dbReference type="InterPro" id="IPR001611">
    <property type="entry name" value="Leu-rich_rpt"/>
</dbReference>
<reference evidence="8" key="1">
    <citation type="submission" date="2025-08" db="UniProtKB">
        <authorList>
            <consortium name="Ensembl"/>
        </authorList>
    </citation>
    <scope>IDENTIFICATION</scope>
</reference>
<dbReference type="GO" id="GO:0050728">
    <property type="term" value="P:negative regulation of inflammatory response"/>
    <property type="evidence" value="ECO:0007669"/>
    <property type="project" value="Ensembl"/>
</dbReference>
<dbReference type="Pfam" id="PF17776">
    <property type="entry name" value="NLRC4_HD2"/>
    <property type="match status" value="1"/>
</dbReference>
<dbReference type="SUPFAM" id="SSF52047">
    <property type="entry name" value="RNI-like"/>
    <property type="match status" value="1"/>
</dbReference>
<keyword evidence="4" id="KW-0677">Repeat</keyword>
<accession>A0A8C9UF78</accession>
<evidence type="ECO:0000256" key="3">
    <source>
        <dbReference type="ARBA" id="ARBA00022614"/>
    </source>
</evidence>
<dbReference type="AlphaFoldDB" id="A0A8C9UF78"/>
<comment type="subcellular location">
    <subcellularLocation>
        <location evidence="1">Cytoplasm</location>
    </subcellularLocation>
</comment>
<dbReference type="GO" id="GO:0032720">
    <property type="term" value="P:negative regulation of tumor necrosis factor production"/>
    <property type="evidence" value="ECO:0007669"/>
    <property type="project" value="Ensembl"/>
</dbReference>
<dbReference type="Pfam" id="PF05729">
    <property type="entry name" value="NACHT"/>
    <property type="match status" value="1"/>
</dbReference>
<dbReference type="PROSITE" id="PS50837">
    <property type="entry name" value="NACHT"/>
    <property type="match status" value="1"/>
</dbReference>
<dbReference type="GO" id="GO:0034451">
    <property type="term" value="C:centriolar satellite"/>
    <property type="evidence" value="ECO:0007669"/>
    <property type="project" value="Ensembl"/>
</dbReference>
<organism evidence="8 9">
    <name type="scientific">Serinus canaria</name>
    <name type="common">Island canary</name>
    <name type="synonym">Fringilla canaria</name>
    <dbReference type="NCBI Taxonomy" id="9135"/>
    <lineage>
        <taxon>Eukaryota</taxon>
        <taxon>Metazoa</taxon>
        <taxon>Chordata</taxon>
        <taxon>Craniata</taxon>
        <taxon>Vertebrata</taxon>
        <taxon>Euteleostomi</taxon>
        <taxon>Archelosauria</taxon>
        <taxon>Archosauria</taxon>
        <taxon>Dinosauria</taxon>
        <taxon>Saurischia</taxon>
        <taxon>Theropoda</taxon>
        <taxon>Coelurosauria</taxon>
        <taxon>Aves</taxon>
        <taxon>Neognathae</taxon>
        <taxon>Neoaves</taxon>
        <taxon>Telluraves</taxon>
        <taxon>Australaves</taxon>
        <taxon>Passeriformes</taxon>
        <taxon>Passeroidea</taxon>
        <taxon>Fringillidae</taxon>
        <taxon>Carduelinae</taxon>
        <taxon>Serinus</taxon>
    </lineage>
</organism>
<dbReference type="GO" id="GO:0007249">
    <property type="term" value="P:canonical NF-kappaB signal transduction"/>
    <property type="evidence" value="ECO:0007669"/>
    <property type="project" value="Ensembl"/>
</dbReference>
<dbReference type="InterPro" id="IPR027417">
    <property type="entry name" value="P-loop_NTPase"/>
</dbReference>
<dbReference type="GO" id="GO:1901223">
    <property type="term" value="P:negative regulation of non-canonical NF-kappaB signal transduction"/>
    <property type="evidence" value="ECO:0007669"/>
    <property type="project" value="Ensembl"/>
</dbReference>
<dbReference type="Gene3D" id="3.80.10.10">
    <property type="entry name" value="Ribonuclease Inhibitor"/>
    <property type="match status" value="3"/>
</dbReference>
<keyword evidence="5" id="KW-0547">Nucleotide-binding</keyword>
<dbReference type="FunFam" id="3.80.10.10:FF:000274">
    <property type="entry name" value="NLR family CARD domain containing 3"/>
    <property type="match status" value="1"/>
</dbReference>
<evidence type="ECO:0000259" key="7">
    <source>
        <dbReference type="PROSITE" id="PS50837"/>
    </source>
</evidence>
<dbReference type="GO" id="GO:0032715">
    <property type="term" value="P:negative regulation of interleukin-6 production"/>
    <property type="evidence" value="ECO:0007669"/>
    <property type="project" value="Ensembl"/>
</dbReference>
<dbReference type="GO" id="GO:0048471">
    <property type="term" value="C:perinuclear region of cytoplasm"/>
    <property type="evidence" value="ECO:0007669"/>
    <property type="project" value="Ensembl"/>
</dbReference>
<dbReference type="Pfam" id="PF13516">
    <property type="entry name" value="LRR_6"/>
    <property type="match status" value="6"/>
</dbReference>
<sequence>MGMAENEAASVICLCGSSSSSSPVSFLCAEPLVQKHLESLQSSCGNGLETGALQRLTNLLLVEGLSDIQQKEHDILQVETTKGLPRASKSIPLEKLFLPLSKVSIPPRISVTVGVAGIGKSTLVKLFVCSWAKGEISRDILSVLPLTFRELNTHEKLSAERLLCSACPHTAEPGSLSAGAARTLLILDGLDEFKTPLDFSNAAVCTDPKKEIQVDNLITNIIRGNLLQEASVWVTSRPAAAGQIPGGLVDRMTEIQGLGAAEMKDFLDQMFPGNGDLSGQVLQHIRANRSLHVLCTIPGFCRISGSSIAYFLKHGGDRYREATVVPRTLSEIYSYYFKMALSGDWLEKPREALRIEQAVNTSKKLVGSLGRLAFYGLLRRKHVFYEQDMKAHGIDLSLLHSCLSTRLLLKEDMPASTAYYFPHLTTQEFLAALYYYTAAKRAIFDLFMESGVSWPKLGFLSHFRSAVHRALQAEHGQLDIFIRFLSGLLSPRVNRLLSGWLLLKGEHGAFREQAPAVSWRAVNAMRCLQELQHADTAQAVEEAMRSGSLAGMLTPVNCSALAYLLQVSDVCLEETNLSNCLTYNVCKSLLSQLLFCHSLRLDNNQFKDDVMELLGSVLSGKDCQIQRLSLAENQISNKGAKALARSLLVNRSLMVLDLRSNSIGPSGAKALADALKKNQILLSLNLQHNSIKEDGAAFLAEALLSNHGLLTLHLQKNAVGAQGARKIAEALKQNHSLRELMLSSNSVGDNGSIALAEALRVNHSLQSLDLQSNSISSAGVTALTAALCSNQGLLSLKACRSWSKWWLCGALGYLRALGSALLLPSVISQSCPWVRSLLPVCPPVCAPGLSVLPQRSFVCSLRGNSLGPAGAKAVANALKVNRSLRWLKANPDLQENSLGMDGAICIATALQGNHGLTYVNLQGNLIGHSGARMIADAIRTNVPDCVVDV</sequence>
<dbReference type="InterPro" id="IPR051261">
    <property type="entry name" value="NLR"/>
</dbReference>
<evidence type="ECO:0000256" key="6">
    <source>
        <dbReference type="ARBA" id="ARBA00022840"/>
    </source>
</evidence>
<dbReference type="Proteomes" id="UP000694409">
    <property type="component" value="Unassembled WGS sequence"/>
</dbReference>
<keyword evidence="9" id="KW-1185">Reference proteome</keyword>
<evidence type="ECO:0000313" key="8">
    <source>
        <dbReference type="Ensembl" id="ENSSCAP00000017368.1"/>
    </source>
</evidence>
<dbReference type="GO" id="GO:0005524">
    <property type="term" value="F:ATP binding"/>
    <property type="evidence" value="ECO:0007669"/>
    <property type="project" value="UniProtKB-KW"/>
</dbReference>
<name>A0A8C9UF78_SERCA</name>
<protein>
    <submittedName>
        <fullName evidence="8">NLR family CARD domain containing 3</fullName>
    </submittedName>
</protein>
<dbReference type="GO" id="GO:0005829">
    <property type="term" value="C:cytosol"/>
    <property type="evidence" value="ECO:0007669"/>
    <property type="project" value="Ensembl"/>
</dbReference>
<evidence type="ECO:0000256" key="1">
    <source>
        <dbReference type="ARBA" id="ARBA00004496"/>
    </source>
</evidence>
<dbReference type="InterPro" id="IPR041075">
    <property type="entry name" value="NOD1/2_WH"/>
</dbReference>
<dbReference type="Pfam" id="PF17779">
    <property type="entry name" value="WHD_NOD2"/>
    <property type="match status" value="1"/>
</dbReference>
<dbReference type="GO" id="GO:0043124">
    <property type="term" value="P:negative regulation of canonical NF-kappaB signal transduction"/>
    <property type="evidence" value="ECO:0007669"/>
    <property type="project" value="Ensembl"/>
</dbReference>
<dbReference type="GeneTree" id="ENSGT00940000159861"/>
<dbReference type="GO" id="GO:0042110">
    <property type="term" value="P:T cell activation"/>
    <property type="evidence" value="ECO:0007669"/>
    <property type="project" value="Ensembl"/>
</dbReference>
<feature type="domain" description="NACHT" evidence="7">
    <location>
        <begin position="108"/>
        <end position="240"/>
    </location>
</feature>
<dbReference type="InterPro" id="IPR041267">
    <property type="entry name" value="NLRP_HD2"/>
</dbReference>
<evidence type="ECO:0000313" key="9">
    <source>
        <dbReference type="Proteomes" id="UP000694409"/>
    </source>
</evidence>
<keyword evidence="3" id="KW-0433">Leucine-rich repeat</keyword>
<dbReference type="PANTHER" id="PTHR24106">
    <property type="entry name" value="NACHT, LRR AND CARD DOMAINS-CONTAINING"/>
    <property type="match status" value="1"/>
</dbReference>
<proteinExistence type="predicted"/>
<gene>
    <name evidence="8" type="primary">NLRC3</name>
</gene>
<dbReference type="GO" id="GO:1900226">
    <property type="term" value="P:negative regulation of NLRP3 inflammasome complex assembly"/>
    <property type="evidence" value="ECO:0007669"/>
    <property type="project" value="Ensembl"/>
</dbReference>
<dbReference type="FunFam" id="3.80.10.10:FF:000236">
    <property type="entry name" value="NLR family CARD domain containing 3"/>
    <property type="match status" value="1"/>
</dbReference>
<dbReference type="SMART" id="SM01288">
    <property type="entry name" value="FISNA"/>
    <property type="match status" value="1"/>
</dbReference>
<dbReference type="Ensembl" id="ENSSCAT00000019449.1">
    <property type="protein sequence ID" value="ENSSCAP00000017368.1"/>
    <property type="gene ID" value="ENSSCAG00000012616.1"/>
</dbReference>
<evidence type="ECO:0000256" key="5">
    <source>
        <dbReference type="ARBA" id="ARBA00022741"/>
    </source>
</evidence>
<dbReference type="InterPro" id="IPR007111">
    <property type="entry name" value="NACHT_NTPase"/>
</dbReference>
<dbReference type="InterPro" id="IPR032675">
    <property type="entry name" value="LRR_dom_sf"/>
</dbReference>
<reference evidence="8" key="2">
    <citation type="submission" date="2025-09" db="UniProtKB">
        <authorList>
            <consortium name="Ensembl"/>
        </authorList>
    </citation>
    <scope>IDENTIFICATION</scope>
</reference>
<keyword evidence="2" id="KW-0963">Cytoplasm</keyword>
<evidence type="ECO:0000256" key="4">
    <source>
        <dbReference type="ARBA" id="ARBA00022737"/>
    </source>
</evidence>
<dbReference type="SMART" id="SM00368">
    <property type="entry name" value="LRR_RI"/>
    <property type="match status" value="9"/>
</dbReference>
<dbReference type="Gene3D" id="3.40.50.300">
    <property type="entry name" value="P-loop containing nucleotide triphosphate hydrolases"/>
    <property type="match status" value="1"/>
</dbReference>
<dbReference type="OMA" id="IPCICWM"/>
<evidence type="ECO:0000256" key="2">
    <source>
        <dbReference type="ARBA" id="ARBA00022490"/>
    </source>
</evidence>
<keyword evidence="6" id="KW-0067">ATP-binding</keyword>